<keyword evidence="3" id="KW-1185">Reference proteome</keyword>
<reference evidence="2 3" key="1">
    <citation type="journal article" date="2010" name="Stand. Genomic Sci.">
        <title>Complete genome sequence of Denitrovibrio acetiphilus type strain (N2460).</title>
        <authorList>
            <person name="Kiss H."/>
            <person name="Lang E."/>
            <person name="Lapidus A."/>
            <person name="Copeland A."/>
            <person name="Nolan M."/>
            <person name="Glavina Del Rio T."/>
            <person name="Chen F."/>
            <person name="Lucas S."/>
            <person name="Tice H."/>
            <person name="Cheng J.F."/>
            <person name="Han C."/>
            <person name="Goodwin L."/>
            <person name="Pitluck S."/>
            <person name="Liolios K."/>
            <person name="Pati A."/>
            <person name="Ivanova N."/>
            <person name="Mavromatis K."/>
            <person name="Chen A."/>
            <person name="Palaniappan K."/>
            <person name="Land M."/>
            <person name="Hauser L."/>
            <person name="Chang Y.J."/>
            <person name="Jeffries C.D."/>
            <person name="Detter J.C."/>
            <person name="Brettin T."/>
            <person name="Spring S."/>
            <person name="Rohde M."/>
            <person name="Goker M."/>
            <person name="Woyke T."/>
            <person name="Bristow J."/>
            <person name="Eisen J.A."/>
            <person name="Markowitz V."/>
            <person name="Hugenholtz P."/>
            <person name="Kyrpides N.C."/>
            <person name="Klenk H.P."/>
        </authorList>
    </citation>
    <scope>NUCLEOTIDE SEQUENCE [LARGE SCALE GENOMIC DNA]</scope>
    <source>
        <strain evidence="3">DSM 12809 / NBRC 114555 / N2460</strain>
    </source>
</reference>
<feature type="chain" id="PRO_5003058028" description="PepSY domain-containing protein" evidence="1">
    <location>
        <begin position="21"/>
        <end position="133"/>
    </location>
</feature>
<dbReference type="PaxDb" id="522772-Dacet_2947"/>
<protein>
    <recommendedName>
        <fullName evidence="4">PepSY domain-containing protein</fullName>
    </recommendedName>
</protein>
<dbReference type="KEGG" id="dap:Dacet_2947"/>
<dbReference type="InParanoid" id="D4H6M3"/>
<evidence type="ECO:0000256" key="1">
    <source>
        <dbReference type="SAM" id="SignalP"/>
    </source>
</evidence>
<organism evidence="2 3">
    <name type="scientific">Denitrovibrio acetiphilus (strain DSM 12809 / NBRC 114555 / N2460)</name>
    <dbReference type="NCBI Taxonomy" id="522772"/>
    <lineage>
        <taxon>Bacteria</taxon>
        <taxon>Pseudomonadati</taxon>
        <taxon>Deferribacterota</taxon>
        <taxon>Deferribacteres</taxon>
        <taxon>Deferribacterales</taxon>
        <taxon>Geovibrionaceae</taxon>
        <taxon>Denitrovibrio</taxon>
    </lineage>
</organism>
<dbReference type="EMBL" id="CP001968">
    <property type="protein sequence ID" value="ADD69697.1"/>
    <property type="molecule type" value="Genomic_DNA"/>
</dbReference>
<evidence type="ECO:0000313" key="3">
    <source>
        <dbReference type="Proteomes" id="UP000002012"/>
    </source>
</evidence>
<name>D4H6M3_DENA2</name>
<evidence type="ECO:0008006" key="4">
    <source>
        <dbReference type="Google" id="ProtNLM"/>
    </source>
</evidence>
<dbReference type="eggNOG" id="ENOG502ZHXF">
    <property type="taxonomic scope" value="Bacteria"/>
</dbReference>
<dbReference type="HOGENOM" id="CLU_154472_0_0_0"/>
<dbReference type="RefSeq" id="WP_013012182.1">
    <property type="nucleotide sequence ID" value="NC_013943.1"/>
</dbReference>
<proteinExistence type="predicted"/>
<dbReference type="AlphaFoldDB" id="D4H6M3"/>
<dbReference type="STRING" id="522772.Dacet_2947"/>
<dbReference type="Proteomes" id="UP000002012">
    <property type="component" value="Chromosome"/>
</dbReference>
<gene>
    <name evidence="2" type="ordered locus">Dacet_2947</name>
</gene>
<dbReference type="OrthoDB" id="9815255at2"/>
<sequence precursor="true">MKRTAAIIAIVALTAVSAMAYQGGFRGQGGGSYGGHGYGMMGGGFGGMGAGAPCYGLNGQPANPVDDAGAKTIVQDYLDANLKGFTIADIVKFETPRGGMYTVEVKDNNGNLFVFRVNPFGRLMGPIPAKTVK</sequence>
<accession>D4H6M3</accession>
<keyword evidence="1" id="KW-0732">Signal</keyword>
<evidence type="ECO:0000313" key="2">
    <source>
        <dbReference type="EMBL" id="ADD69697.1"/>
    </source>
</evidence>
<feature type="signal peptide" evidence="1">
    <location>
        <begin position="1"/>
        <end position="20"/>
    </location>
</feature>